<dbReference type="RefSeq" id="WP_244700234.1">
    <property type="nucleotide sequence ID" value="NZ_BAAADN010000002.1"/>
</dbReference>
<accession>A0AAV3SAY6</accession>
<dbReference type="AlphaFoldDB" id="A0AAV3SAY6"/>
<evidence type="ECO:0000313" key="2">
    <source>
        <dbReference type="EMBL" id="GAA0450508.1"/>
    </source>
</evidence>
<dbReference type="GO" id="GO:0008757">
    <property type="term" value="F:S-adenosylmethionine-dependent methyltransferase activity"/>
    <property type="evidence" value="ECO:0007669"/>
    <property type="project" value="InterPro"/>
</dbReference>
<feature type="domain" description="Methyltransferase type 11" evidence="1">
    <location>
        <begin position="65"/>
        <end position="143"/>
    </location>
</feature>
<evidence type="ECO:0000313" key="3">
    <source>
        <dbReference type="EMBL" id="UOO94445.1"/>
    </source>
</evidence>
<dbReference type="InterPro" id="IPR013216">
    <property type="entry name" value="Methyltransf_11"/>
</dbReference>
<reference evidence="2" key="1">
    <citation type="journal article" date="2014" name="Int. J. Syst. Evol. Microbiol.">
        <title>Complete genome sequence of Corynebacterium casei LMG S-19264T (=DSM 44701T), isolated from a smear-ripened cheese.</title>
        <authorList>
            <consortium name="US DOE Joint Genome Institute (JGI-PGF)"/>
            <person name="Walter F."/>
            <person name="Albersmeier A."/>
            <person name="Kalinowski J."/>
            <person name="Ruckert C."/>
        </authorList>
    </citation>
    <scope>NUCLEOTIDE SEQUENCE</scope>
    <source>
        <strain evidence="2">JCM 12289</strain>
    </source>
</reference>
<dbReference type="GeneID" id="71762333"/>
<dbReference type="SUPFAM" id="SSF53335">
    <property type="entry name" value="S-adenosyl-L-methionine-dependent methyltransferases"/>
    <property type="match status" value="1"/>
</dbReference>
<dbReference type="GO" id="GO:0032259">
    <property type="term" value="P:methylation"/>
    <property type="evidence" value="ECO:0007669"/>
    <property type="project" value="UniProtKB-KW"/>
</dbReference>
<proteinExistence type="predicted"/>
<dbReference type="Pfam" id="PF08241">
    <property type="entry name" value="Methyltransf_11"/>
    <property type="match status" value="1"/>
</dbReference>
<dbReference type="InterPro" id="IPR029063">
    <property type="entry name" value="SAM-dependent_MTases_sf"/>
</dbReference>
<reference evidence="3" key="2">
    <citation type="submission" date="2022-04" db="EMBL/GenBank/DDBJ databases">
        <title>Sequencing and genomic assembly of Halococcus dombrowskii.</title>
        <authorList>
            <person name="Lim S.W."/>
            <person name="MacLea K.S."/>
        </authorList>
    </citation>
    <scope>NUCLEOTIDE SEQUENCE</scope>
    <source>
        <strain evidence="3">H4</strain>
    </source>
</reference>
<dbReference type="Proteomes" id="UP001500962">
    <property type="component" value="Unassembled WGS sequence"/>
</dbReference>
<sequence>MCAESALPTVTRDAILRKWVRQPPTTPLIQQLRDEERQRALAELDGGRVLDLASEANVTRGVSADSLTRVDFSDDASSYASETIGDAVDEYQSADPERPTLPFADDAFDAAVSIGPYDWKFLDVESLTAEVGRVLDDGGKFVFSVPTPRSPYAANGWPDNHYYEPREALSLLAPDWRLLDADLVFQYPYYVHMALNALPANLQEPFVGAAERASDELTARERWDDASYLVLAAEPLDYRGYLDDALDCLFRPVDENGFWDMEDEKILRGLDYEIASDDENPEFEWTPDDRELWRYAPFGLMGALQWRVSALGTDRYDDELRSTLDYFADEIESGTLSAMPSYGIGPLVCAFSLAAEVFDATHERVAWELFEHSRERFDFTHAEDSLLAYGWSYLAERESGSVVREALSEALALMNDRLTPDGLFVFDNHTTRRHQNQMYSCWGFARAIEVTGQTGYLENVERVLERTVDERMRDDGAFVWEDEVSSIRRARRSATKRLGFRPPYWDFLYECHQTFFVNAVAHYEAAGGERDFDRELSRAMAWIYGDSSRGDLVELSELGVPMRFLTVDDRLDVDDQMYKGSYEIGSYLMALTNLLAEP</sequence>
<gene>
    <name evidence="2" type="ORF">GCM10008985_02630</name>
    <name evidence="3" type="ORF">MUK72_10755</name>
</gene>
<dbReference type="InterPro" id="IPR008928">
    <property type="entry name" value="6-hairpin_glycosidase_sf"/>
</dbReference>
<organism evidence="2 5">
    <name type="scientific">Halococcus dombrowskii</name>
    <dbReference type="NCBI Taxonomy" id="179637"/>
    <lineage>
        <taxon>Archaea</taxon>
        <taxon>Methanobacteriati</taxon>
        <taxon>Methanobacteriota</taxon>
        <taxon>Stenosarchaea group</taxon>
        <taxon>Halobacteria</taxon>
        <taxon>Halobacteriales</taxon>
        <taxon>Halococcaceae</taxon>
        <taxon>Halococcus</taxon>
    </lineage>
</organism>
<name>A0AAV3SAY6_HALDO</name>
<dbReference type="CDD" id="cd02440">
    <property type="entry name" value="AdoMet_MTases"/>
    <property type="match status" value="1"/>
</dbReference>
<keyword evidence="3" id="KW-0808">Transferase</keyword>
<evidence type="ECO:0000313" key="4">
    <source>
        <dbReference type="Proteomes" id="UP000830542"/>
    </source>
</evidence>
<keyword evidence="3" id="KW-0489">Methyltransferase</keyword>
<dbReference type="KEGG" id="hdo:MUK72_10755"/>
<evidence type="ECO:0000259" key="1">
    <source>
        <dbReference type="Pfam" id="PF08241"/>
    </source>
</evidence>
<dbReference type="Proteomes" id="UP000830542">
    <property type="component" value="Chromosome"/>
</dbReference>
<dbReference type="GO" id="GO:0005975">
    <property type="term" value="P:carbohydrate metabolic process"/>
    <property type="evidence" value="ECO:0007669"/>
    <property type="project" value="InterPro"/>
</dbReference>
<dbReference type="EMBL" id="CP095005">
    <property type="protein sequence ID" value="UOO94445.1"/>
    <property type="molecule type" value="Genomic_DNA"/>
</dbReference>
<dbReference type="Gene3D" id="3.40.50.150">
    <property type="entry name" value="Vaccinia Virus protein VP39"/>
    <property type="match status" value="1"/>
</dbReference>
<dbReference type="SUPFAM" id="SSF48208">
    <property type="entry name" value="Six-hairpin glycosidases"/>
    <property type="match status" value="1"/>
</dbReference>
<keyword evidence="4" id="KW-1185">Reference proteome</keyword>
<dbReference type="EMBL" id="BAAADN010000002">
    <property type="protein sequence ID" value="GAA0450508.1"/>
    <property type="molecule type" value="Genomic_DNA"/>
</dbReference>
<protein>
    <submittedName>
        <fullName evidence="3">Class I SAM-dependent methyltransferase</fullName>
    </submittedName>
</protein>
<reference evidence="2" key="3">
    <citation type="submission" date="2023-12" db="EMBL/GenBank/DDBJ databases">
        <authorList>
            <person name="Sun Q."/>
            <person name="Inoue M."/>
        </authorList>
    </citation>
    <scope>NUCLEOTIDE SEQUENCE</scope>
    <source>
        <strain evidence="2">JCM 12289</strain>
    </source>
</reference>
<evidence type="ECO:0000313" key="5">
    <source>
        <dbReference type="Proteomes" id="UP001500962"/>
    </source>
</evidence>